<dbReference type="STRING" id="7232.A0A484B5C8"/>
<dbReference type="GO" id="GO:0005516">
    <property type="term" value="F:calmodulin binding"/>
    <property type="evidence" value="ECO:0007669"/>
    <property type="project" value="UniProtKB-KW"/>
</dbReference>
<comment type="caution">
    <text evidence="5">The sequence shown here is derived from an EMBL/GenBank/DDBJ whole genome shotgun (WGS) entry which is preliminary data.</text>
</comment>
<dbReference type="SMART" id="SM00015">
    <property type="entry name" value="IQ"/>
    <property type="match status" value="3"/>
</dbReference>
<protein>
    <submittedName>
        <fullName evidence="5">Uncharacterized protein</fullName>
    </submittedName>
</protein>
<dbReference type="GO" id="GO:0005737">
    <property type="term" value="C:cytoplasm"/>
    <property type="evidence" value="ECO:0007669"/>
    <property type="project" value="UniProtKB-SubCell"/>
</dbReference>
<dbReference type="PROSITE" id="PS50096">
    <property type="entry name" value="IQ"/>
    <property type="match status" value="2"/>
</dbReference>
<dbReference type="GO" id="GO:0007051">
    <property type="term" value="P:spindle organization"/>
    <property type="evidence" value="ECO:0007669"/>
    <property type="project" value="TreeGrafter"/>
</dbReference>
<dbReference type="Gene3D" id="1.20.5.190">
    <property type="match status" value="1"/>
</dbReference>
<keyword evidence="6" id="KW-1185">Reference proteome</keyword>
<evidence type="ECO:0000256" key="2">
    <source>
        <dbReference type="ARBA" id="ARBA00022490"/>
    </source>
</evidence>
<evidence type="ECO:0000256" key="1">
    <source>
        <dbReference type="ARBA" id="ARBA00004496"/>
    </source>
</evidence>
<dbReference type="PANTHER" id="PTHR22706">
    <property type="entry name" value="ASSEMBLY FACTOR FOR SPINDLE MICROTUBULES"/>
    <property type="match status" value="1"/>
</dbReference>
<organism evidence="5 6">
    <name type="scientific">Drosophila navojoa</name>
    <name type="common">Fruit fly</name>
    <dbReference type="NCBI Taxonomy" id="7232"/>
    <lineage>
        <taxon>Eukaryota</taxon>
        <taxon>Metazoa</taxon>
        <taxon>Ecdysozoa</taxon>
        <taxon>Arthropoda</taxon>
        <taxon>Hexapoda</taxon>
        <taxon>Insecta</taxon>
        <taxon>Pterygota</taxon>
        <taxon>Neoptera</taxon>
        <taxon>Endopterygota</taxon>
        <taxon>Diptera</taxon>
        <taxon>Brachycera</taxon>
        <taxon>Muscomorpha</taxon>
        <taxon>Ephydroidea</taxon>
        <taxon>Drosophilidae</taxon>
        <taxon>Drosophila</taxon>
    </lineage>
</organism>
<dbReference type="InterPro" id="IPR051185">
    <property type="entry name" value="ASPM"/>
</dbReference>
<evidence type="ECO:0000313" key="5">
    <source>
        <dbReference type="EMBL" id="TDG43280.1"/>
    </source>
</evidence>
<dbReference type="OrthoDB" id="190375at2759"/>
<evidence type="ECO:0000256" key="3">
    <source>
        <dbReference type="ARBA" id="ARBA00022737"/>
    </source>
</evidence>
<evidence type="ECO:0000256" key="4">
    <source>
        <dbReference type="ARBA" id="ARBA00022860"/>
    </source>
</evidence>
<name>A0A484B5C8_DRONA</name>
<keyword evidence="2" id="KW-0963">Cytoplasm</keyword>
<evidence type="ECO:0000313" key="6">
    <source>
        <dbReference type="Proteomes" id="UP000295192"/>
    </source>
</evidence>
<keyword evidence="3" id="KW-0677">Repeat</keyword>
<keyword evidence="4" id="KW-0112">Calmodulin-binding</keyword>
<sequence>MADLGLLSYHSVDGRELDGQKDNCSPKTDSSGSRFPMQEHMLRTHLLLLDYKQFRSARTIQRHVRGFIVRQRRQREVKAVIVIQRVWRRCVAKRHLILFAQQRTQDAVQLMYYNASLKIQAFFRGWWSRKHINNMLFLKNMQLQYVEELLNSFALKLHTMMRTGHLPGYVSLCVEPSSSKVKDLLMTLTYRFYNRYVCNKYLTSKKAKDKYCREFLDAAYYTWLPYVGFNHDGKCKKWANNYDIVPKLYALRQYDVAQVFMSQALLTSFQKKQMLAKEKELRKSVRFTMTDYRFCRDVANSMKYWRTCKVCKDKVTDSLMGDQFEEYLNDVKHHLESMHFGASCDCTRDKNQQDHLKCISPSSEPNLPRNSKYISVGTSNISINKFPNLGSSKTNLDI</sequence>
<dbReference type="Pfam" id="PF00612">
    <property type="entry name" value="IQ"/>
    <property type="match status" value="3"/>
</dbReference>
<comment type="subcellular location">
    <subcellularLocation>
        <location evidence="1">Cytoplasm</location>
    </subcellularLocation>
</comment>
<proteinExistence type="predicted"/>
<dbReference type="GO" id="GO:0051295">
    <property type="term" value="P:establishment of meiotic spindle localization"/>
    <property type="evidence" value="ECO:0007669"/>
    <property type="project" value="TreeGrafter"/>
</dbReference>
<dbReference type="AlphaFoldDB" id="A0A484B5C8"/>
<dbReference type="GO" id="GO:0000922">
    <property type="term" value="C:spindle pole"/>
    <property type="evidence" value="ECO:0007669"/>
    <property type="project" value="TreeGrafter"/>
</dbReference>
<dbReference type="Proteomes" id="UP000295192">
    <property type="component" value="Unassembled WGS sequence"/>
</dbReference>
<dbReference type="InterPro" id="IPR027417">
    <property type="entry name" value="P-loop_NTPase"/>
</dbReference>
<dbReference type="SUPFAM" id="SSF52540">
    <property type="entry name" value="P-loop containing nucleoside triphosphate hydrolases"/>
    <property type="match status" value="1"/>
</dbReference>
<dbReference type="OMA" id="ANSMKYW"/>
<dbReference type="PANTHER" id="PTHR22706:SF1">
    <property type="entry name" value="ASSEMBLY FACTOR FOR SPINDLE MICROTUBULES"/>
    <property type="match status" value="1"/>
</dbReference>
<dbReference type="InterPro" id="IPR000048">
    <property type="entry name" value="IQ_motif_EF-hand-BS"/>
</dbReference>
<reference evidence="5 6" key="1">
    <citation type="journal article" date="2019" name="J. Hered.">
        <title>An Improved Genome Assembly for Drosophila navojoa, the Basal Species in the mojavensis Cluster.</title>
        <authorList>
            <person name="Vanderlinde T."/>
            <person name="Dupim E.G."/>
            <person name="Nazario-Yepiz N.O."/>
            <person name="Carvalho A.B."/>
        </authorList>
    </citation>
    <scope>NUCLEOTIDE SEQUENCE [LARGE SCALE GENOMIC DNA]</scope>
    <source>
        <strain evidence="5">Navoj_Jal97</strain>
        <tissue evidence="5">Whole organism</tissue>
    </source>
</reference>
<dbReference type="EMBL" id="LSRL02000165">
    <property type="protein sequence ID" value="TDG43280.1"/>
    <property type="molecule type" value="Genomic_DNA"/>
</dbReference>
<dbReference type="GO" id="GO:0000278">
    <property type="term" value="P:mitotic cell cycle"/>
    <property type="evidence" value="ECO:0007669"/>
    <property type="project" value="TreeGrafter"/>
</dbReference>
<gene>
    <name evidence="5" type="ORF">AWZ03_010306</name>
</gene>
<accession>A0A484B5C8</accession>